<name>T1B1C7_9ZZZZ</name>
<organism evidence="1">
    <name type="scientific">mine drainage metagenome</name>
    <dbReference type="NCBI Taxonomy" id="410659"/>
    <lineage>
        <taxon>unclassified sequences</taxon>
        <taxon>metagenomes</taxon>
        <taxon>ecological metagenomes</taxon>
    </lineage>
</organism>
<proteinExistence type="predicted"/>
<protein>
    <submittedName>
        <fullName evidence="1">Uncharacterized protein</fullName>
    </submittedName>
</protein>
<reference evidence="1" key="1">
    <citation type="submission" date="2013-08" db="EMBL/GenBank/DDBJ databases">
        <authorList>
            <person name="Mendez C."/>
            <person name="Richter M."/>
            <person name="Ferrer M."/>
            <person name="Sanchez J."/>
        </authorList>
    </citation>
    <scope>NUCLEOTIDE SEQUENCE</scope>
</reference>
<comment type="caution">
    <text evidence="1">The sequence shown here is derived from an EMBL/GenBank/DDBJ whole genome shotgun (WGS) entry which is preliminary data.</text>
</comment>
<dbReference type="AlphaFoldDB" id="T1B1C7"/>
<evidence type="ECO:0000313" key="1">
    <source>
        <dbReference type="EMBL" id="EQD48145.1"/>
    </source>
</evidence>
<accession>T1B1C7</accession>
<dbReference type="EMBL" id="AUZX01010396">
    <property type="protein sequence ID" value="EQD48145.1"/>
    <property type="molecule type" value="Genomic_DNA"/>
</dbReference>
<gene>
    <name evidence="1" type="ORF">B1A_14167</name>
</gene>
<sequence length="276" mass="29637">MESTELHAHAKLLDGVVEILSVLADPQIGPQPESAAEDELRATRDLPAEKGVWGEGPIRLAYGSAILCYRASLEQAHAAAVMLTGEYSVVPAAILARSVAETASQAWWLLEPDIGGKRRVCRLQTLRCRSACEGEKAATADGATANQYGETSRAVQCFSGALGLDAPRRDGYAYVCGAERLETPSRRIPAMFAEVDAPNVYHLLSAYPHGERFALCQGFQLSDEKGRMPRVSLIRSPDSPDASKAAVAIASYALYSAGDRLSILYGLQRPSPPTHP</sequence>
<reference evidence="1" key="2">
    <citation type="journal article" date="2014" name="ISME J.">
        <title>Microbial stratification in low pH oxic and suboxic macroscopic growths along an acid mine drainage.</title>
        <authorList>
            <person name="Mendez-Garcia C."/>
            <person name="Mesa V."/>
            <person name="Sprenger R.R."/>
            <person name="Richter M."/>
            <person name="Diez M.S."/>
            <person name="Solano J."/>
            <person name="Bargiela R."/>
            <person name="Golyshina O.V."/>
            <person name="Manteca A."/>
            <person name="Ramos J.L."/>
            <person name="Gallego J.R."/>
            <person name="Llorente I."/>
            <person name="Martins Dos Santos V.A."/>
            <person name="Jensen O.N."/>
            <person name="Pelaez A.I."/>
            <person name="Sanchez J."/>
            <person name="Ferrer M."/>
        </authorList>
    </citation>
    <scope>NUCLEOTIDE SEQUENCE</scope>
</reference>